<dbReference type="InterPro" id="IPR000417">
    <property type="entry name" value="Hyethyz_kinase"/>
</dbReference>
<dbReference type="SUPFAM" id="SSF53613">
    <property type="entry name" value="Ribokinase-like"/>
    <property type="match status" value="1"/>
</dbReference>
<dbReference type="Gene3D" id="3.40.1190.20">
    <property type="match status" value="1"/>
</dbReference>
<evidence type="ECO:0000256" key="11">
    <source>
        <dbReference type="ARBA" id="ARBA00022977"/>
    </source>
</evidence>
<evidence type="ECO:0000313" key="12">
    <source>
        <dbReference type="EMBL" id="AWD62468.1"/>
    </source>
</evidence>
<evidence type="ECO:0000256" key="6">
    <source>
        <dbReference type="ARBA" id="ARBA00022723"/>
    </source>
</evidence>
<evidence type="ECO:0000256" key="4">
    <source>
        <dbReference type="ARBA" id="ARBA00012129"/>
    </source>
</evidence>
<dbReference type="InterPro" id="IPR029056">
    <property type="entry name" value="Ribokinase-like"/>
</dbReference>
<evidence type="ECO:0000256" key="10">
    <source>
        <dbReference type="ARBA" id="ARBA00022842"/>
    </source>
</evidence>
<dbReference type="GO" id="GO:0004417">
    <property type="term" value="F:hydroxyethylthiazole kinase activity"/>
    <property type="evidence" value="ECO:0007669"/>
    <property type="project" value="UniProtKB-EC"/>
</dbReference>
<dbReference type="EMBL" id="CP027805">
    <property type="protein sequence ID" value="AWD62468.1"/>
    <property type="molecule type" value="Genomic_DNA"/>
</dbReference>
<dbReference type="GO" id="GO:0000287">
    <property type="term" value="F:magnesium ion binding"/>
    <property type="evidence" value="ECO:0007669"/>
    <property type="project" value="InterPro"/>
</dbReference>
<dbReference type="EC" id="2.7.1.50" evidence="4"/>
<keyword evidence="7" id="KW-0547">Nucleotide-binding</keyword>
<evidence type="ECO:0000256" key="5">
    <source>
        <dbReference type="ARBA" id="ARBA00022679"/>
    </source>
</evidence>
<comment type="cofactor">
    <cofactor evidence="2">
        <name>Mg(2+)</name>
        <dbReference type="ChEBI" id="CHEBI:18420"/>
    </cofactor>
</comment>
<evidence type="ECO:0000256" key="8">
    <source>
        <dbReference type="ARBA" id="ARBA00022777"/>
    </source>
</evidence>
<keyword evidence="9" id="KW-0067">ATP-binding</keyword>
<protein>
    <recommendedName>
        <fullName evidence="4">hydroxyethylthiazole kinase</fullName>
        <ecNumber evidence="4">2.7.1.50</ecNumber>
    </recommendedName>
</protein>
<evidence type="ECO:0000256" key="9">
    <source>
        <dbReference type="ARBA" id="ARBA00022840"/>
    </source>
</evidence>
<keyword evidence="8 12" id="KW-0418">Kinase</keyword>
<dbReference type="GO" id="GO:0009229">
    <property type="term" value="P:thiamine diphosphate biosynthetic process"/>
    <property type="evidence" value="ECO:0007669"/>
    <property type="project" value="UniProtKB-UniPathway"/>
</dbReference>
<proteinExistence type="predicted"/>
<organism evidence="12 13">
    <name type="scientific">Limosilactobacillus reuteri</name>
    <name type="common">Lactobacillus reuteri</name>
    <dbReference type="NCBI Taxonomy" id="1598"/>
    <lineage>
        <taxon>Bacteria</taxon>
        <taxon>Bacillati</taxon>
        <taxon>Bacillota</taxon>
        <taxon>Bacilli</taxon>
        <taxon>Lactobacillales</taxon>
        <taxon>Lactobacillaceae</taxon>
        <taxon>Limosilactobacillus</taxon>
    </lineage>
</organism>
<dbReference type="GO" id="GO:0009228">
    <property type="term" value="P:thiamine biosynthetic process"/>
    <property type="evidence" value="ECO:0007669"/>
    <property type="project" value="UniProtKB-KW"/>
</dbReference>
<sequence length="107" mass="11672">MVLTGETDLITDGQVIYENHFSAEMLTMNVGSGDMLSSIIAAFLGTTTNTWDACIVATVLVSAAGVLANRYSVGLGSWQVQFFDQLSIMDTKALLEFFDESEEDYLD</sequence>
<evidence type="ECO:0000256" key="3">
    <source>
        <dbReference type="ARBA" id="ARBA00004868"/>
    </source>
</evidence>
<keyword evidence="11" id="KW-0784">Thiamine biosynthesis</keyword>
<gene>
    <name evidence="12" type="primary">thiM</name>
    <name evidence="12" type="ORF">LWHH1689_1160</name>
</gene>
<evidence type="ECO:0000313" key="13">
    <source>
        <dbReference type="Proteomes" id="UP000244369"/>
    </source>
</evidence>
<dbReference type="AlphaFoldDB" id="A0A2S1ER65"/>
<accession>A0A2S1ER65</accession>
<dbReference type="GO" id="GO:0005524">
    <property type="term" value="F:ATP binding"/>
    <property type="evidence" value="ECO:0007669"/>
    <property type="project" value="UniProtKB-KW"/>
</dbReference>
<name>A0A2S1ER65_LIMRT</name>
<comment type="pathway">
    <text evidence="3">Cofactor biosynthesis; thiamine diphosphate biosynthesis; 4-methyl-5-(2-phosphoethyl)-thiazole from 5-(2-hydroxyethyl)-4-methylthiazole: step 1/1.</text>
</comment>
<keyword evidence="5" id="KW-0808">Transferase</keyword>
<dbReference type="Pfam" id="PF02110">
    <property type="entry name" value="HK"/>
    <property type="match status" value="1"/>
</dbReference>
<keyword evidence="10" id="KW-0460">Magnesium</keyword>
<evidence type="ECO:0000256" key="7">
    <source>
        <dbReference type="ARBA" id="ARBA00022741"/>
    </source>
</evidence>
<evidence type="ECO:0000256" key="1">
    <source>
        <dbReference type="ARBA" id="ARBA00001771"/>
    </source>
</evidence>
<keyword evidence="6" id="KW-0479">Metal-binding</keyword>
<dbReference type="UniPathway" id="UPA00060">
    <property type="reaction ID" value="UER00139"/>
</dbReference>
<reference evidence="12 13" key="1">
    <citation type="submission" date="2018-03" db="EMBL/GenBank/DDBJ databases">
        <title>Complete Genome Sequence of the Chinese traditional Highland Barley wine Isolate Lactobacillus reuteri WHH1689.</title>
        <authorList>
            <person name="Chen S."/>
            <person name="Chen L."/>
            <person name="Chen L."/>
            <person name="Li Y."/>
        </authorList>
    </citation>
    <scope>NUCLEOTIDE SEQUENCE [LARGE SCALE GENOMIC DNA]</scope>
    <source>
        <strain evidence="12 13">WHH1689</strain>
    </source>
</reference>
<evidence type="ECO:0000256" key="2">
    <source>
        <dbReference type="ARBA" id="ARBA00001946"/>
    </source>
</evidence>
<dbReference type="Proteomes" id="UP000244369">
    <property type="component" value="Chromosome"/>
</dbReference>
<comment type="catalytic activity">
    <reaction evidence="1">
        <text>5-(2-hydroxyethyl)-4-methylthiazole + ATP = 4-methyl-5-(2-phosphooxyethyl)-thiazole + ADP + H(+)</text>
        <dbReference type="Rhea" id="RHEA:24212"/>
        <dbReference type="ChEBI" id="CHEBI:15378"/>
        <dbReference type="ChEBI" id="CHEBI:17957"/>
        <dbReference type="ChEBI" id="CHEBI:30616"/>
        <dbReference type="ChEBI" id="CHEBI:58296"/>
        <dbReference type="ChEBI" id="CHEBI:456216"/>
        <dbReference type="EC" id="2.7.1.50"/>
    </reaction>
</comment>